<organism evidence="1 2">
    <name type="scientific">Pseudoramibacter alactolyticus ATCC 23263</name>
    <dbReference type="NCBI Taxonomy" id="887929"/>
    <lineage>
        <taxon>Bacteria</taxon>
        <taxon>Bacillati</taxon>
        <taxon>Bacillota</taxon>
        <taxon>Clostridia</taxon>
        <taxon>Eubacteriales</taxon>
        <taxon>Eubacteriaceae</taxon>
        <taxon>Pseudoramibacter</taxon>
    </lineage>
</organism>
<proteinExistence type="predicted"/>
<sequence length="170" mass="17668">MKGHKPKSWRALLADPAEKVLVSACLAGTPCRYDGKSNADARVQALAASGRAVIVCPEVAGGLKIPRIPAEIRVAGGKRKVYNKQNRDVTAAYERGAAHAAALALACGCRLAIFKARSPACGCGTIYDGSFTHRLTAGNGIAAQALMDAGVIVITEETLWADPADGSPLR</sequence>
<dbReference type="PANTHER" id="PTHR30087">
    <property type="entry name" value="INNER MEMBRANE PROTEIN"/>
    <property type="match status" value="1"/>
</dbReference>
<dbReference type="Pfam" id="PF04463">
    <property type="entry name" value="2-thiour_desulf"/>
    <property type="match status" value="1"/>
</dbReference>
<dbReference type="EMBL" id="AEQN01000023">
    <property type="protein sequence ID" value="EFV01024.1"/>
    <property type="molecule type" value="Genomic_DNA"/>
</dbReference>
<dbReference type="PANTHER" id="PTHR30087:SF1">
    <property type="entry name" value="HYPOTHETICAL CYTOSOLIC PROTEIN"/>
    <property type="match status" value="1"/>
</dbReference>
<protein>
    <submittedName>
        <fullName evidence="1">Uncharacterized protein</fullName>
    </submittedName>
</protein>
<dbReference type="eggNOG" id="COG1683">
    <property type="taxonomic scope" value="Bacteria"/>
</dbReference>
<dbReference type="OrthoDB" id="9797779at2"/>
<dbReference type="HOGENOM" id="CLU_076318_1_0_9"/>
<dbReference type="InterPro" id="IPR007553">
    <property type="entry name" value="2-thiour_desulf"/>
</dbReference>
<comment type="caution">
    <text evidence="1">The sequence shown here is derived from an EMBL/GenBank/DDBJ whole genome shotgun (WGS) entry which is preliminary data.</text>
</comment>
<accession>E6MIC8</accession>
<evidence type="ECO:0000313" key="2">
    <source>
        <dbReference type="Proteomes" id="UP000004754"/>
    </source>
</evidence>
<dbReference type="AlphaFoldDB" id="E6MIC8"/>
<dbReference type="Proteomes" id="UP000004754">
    <property type="component" value="Unassembled WGS sequence"/>
</dbReference>
<name>E6MIC8_9FIRM</name>
<gene>
    <name evidence="1" type="ORF">HMP0721_1763</name>
</gene>
<evidence type="ECO:0000313" key="1">
    <source>
        <dbReference type="EMBL" id="EFV01024.1"/>
    </source>
</evidence>
<dbReference type="STRING" id="887929.HMP0721_1763"/>
<keyword evidence="2" id="KW-1185">Reference proteome</keyword>
<dbReference type="RefSeq" id="WP_006599185.1">
    <property type="nucleotide sequence ID" value="NZ_GL622359.1"/>
</dbReference>
<reference evidence="1 2" key="1">
    <citation type="submission" date="2010-12" db="EMBL/GenBank/DDBJ databases">
        <authorList>
            <person name="Muzny D."/>
            <person name="Qin X."/>
            <person name="Deng J."/>
            <person name="Jiang H."/>
            <person name="Liu Y."/>
            <person name="Qu J."/>
            <person name="Song X.-Z."/>
            <person name="Zhang L."/>
            <person name="Thornton R."/>
            <person name="Coyle M."/>
            <person name="Francisco L."/>
            <person name="Jackson L."/>
            <person name="Javaid M."/>
            <person name="Korchina V."/>
            <person name="Kovar C."/>
            <person name="Mata R."/>
            <person name="Mathew T."/>
            <person name="Ngo R."/>
            <person name="Nguyen L."/>
            <person name="Nguyen N."/>
            <person name="Okwuonu G."/>
            <person name="Ongeri F."/>
            <person name="Pham C."/>
            <person name="Simmons D."/>
            <person name="Wilczek-Boney K."/>
            <person name="Hale W."/>
            <person name="Jakkamsetti A."/>
            <person name="Pham P."/>
            <person name="Ruth R."/>
            <person name="San Lucas F."/>
            <person name="Warren J."/>
            <person name="Zhang J."/>
            <person name="Zhao Z."/>
            <person name="Zhou C."/>
            <person name="Zhu D."/>
            <person name="Lee S."/>
            <person name="Bess C."/>
            <person name="Blankenburg K."/>
            <person name="Forbes L."/>
            <person name="Fu Q."/>
            <person name="Gubbala S."/>
            <person name="Hirani K."/>
            <person name="Jayaseelan J.C."/>
            <person name="Lara F."/>
            <person name="Munidasa M."/>
            <person name="Palculict T."/>
            <person name="Patil S."/>
            <person name="Pu L.-L."/>
            <person name="Saada N."/>
            <person name="Tang L."/>
            <person name="Weissenberger G."/>
            <person name="Zhu Y."/>
            <person name="Hemphill L."/>
            <person name="Shang Y."/>
            <person name="Youmans B."/>
            <person name="Ayvaz T."/>
            <person name="Ross M."/>
            <person name="Santibanez J."/>
            <person name="Aqrawi P."/>
            <person name="Gross S."/>
            <person name="Joshi V."/>
            <person name="Fowler G."/>
            <person name="Nazareth L."/>
            <person name="Reid J."/>
            <person name="Worley K."/>
            <person name="Petrosino J."/>
            <person name="Highlander S."/>
            <person name="Gibbs R."/>
        </authorList>
    </citation>
    <scope>NUCLEOTIDE SEQUENCE [LARGE SCALE GENOMIC DNA]</scope>
    <source>
        <strain evidence="1 2">ATCC 23263</strain>
    </source>
</reference>